<reference evidence="1" key="1">
    <citation type="submission" date="2022-06" db="EMBL/GenBank/DDBJ databases">
        <title>Genome public.</title>
        <authorList>
            <person name="Sun Q."/>
        </authorList>
    </citation>
    <scope>NUCLEOTIDE SEQUENCE</scope>
    <source>
        <strain evidence="1">CWNU-1</strain>
    </source>
</reference>
<protein>
    <submittedName>
        <fullName evidence="1">Uncharacterized protein</fullName>
    </submittedName>
</protein>
<keyword evidence="2" id="KW-1185">Reference proteome</keyword>
<organism evidence="1 2">
    <name type="scientific">Streptomyces albipurpureus</name>
    <dbReference type="NCBI Taxonomy" id="2897419"/>
    <lineage>
        <taxon>Bacteria</taxon>
        <taxon>Bacillati</taxon>
        <taxon>Actinomycetota</taxon>
        <taxon>Actinomycetes</taxon>
        <taxon>Kitasatosporales</taxon>
        <taxon>Streptomycetaceae</taxon>
        <taxon>Streptomyces</taxon>
    </lineage>
</organism>
<accession>A0ABT0UM84</accession>
<sequence>GAIVTASSRARTTGPAYQSGGGINVFVPGTHGGLPPTSFADSISTGFPGAHGVLWDHKLQLLLAIGHEELRAYSLVTNTSGIITGLSRVATLTFTGTGHDLQPDYASTDILYTVGG</sequence>
<evidence type="ECO:0000313" key="1">
    <source>
        <dbReference type="EMBL" id="MCM2389728.1"/>
    </source>
</evidence>
<feature type="non-terminal residue" evidence="1">
    <location>
        <position position="1"/>
    </location>
</feature>
<comment type="caution">
    <text evidence="1">The sequence shown here is derived from an EMBL/GenBank/DDBJ whole genome shotgun (WGS) entry which is preliminary data.</text>
</comment>
<dbReference type="Proteomes" id="UP001431429">
    <property type="component" value="Unassembled WGS sequence"/>
</dbReference>
<feature type="non-terminal residue" evidence="1">
    <location>
        <position position="116"/>
    </location>
</feature>
<gene>
    <name evidence="1" type="ORF">NBG84_15770</name>
</gene>
<evidence type="ECO:0000313" key="2">
    <source>
        <dbReference type="Proteomes" id="UP001431429"/>
    </source>
</evidence>
<dbReference type="EMBL" id="JAMQAW010000012">
    <property type="protein sequence ID" value="MCM2389728.1"/>
    <property type="molecule type" value="Genomic_DNA"/>
</dbReference>
<name>A0ABT0UM84_9ACTN</name>
<proteinExistence type="predicted"/>